<dbReference type="OrthoDB" id="292005at2"/>
<dbReference type="GO" id="GO:0044781">
    <property type="term" value="P:bacterial-type flagellum organization"/>
    <property type="evidence" value="ECO:0007669"/>
    <property type="project" value="UniProtKB-KW"/>
</dbReference>
<dbReference type="GO" id="GO:0048027">
    <property type="term" value="F:mRNA 5'-UTR binding"/>
    <property type="evidence" value="ECO:0007669"/>
    <property type="project" value="UniProtKB-UniRule"/>
</dbReference>
<gene>
    <name evidence="6" type="primary">phoB_1</name>
    <name evidence="3" type="synonym">csrA</name>
    <name evidence="6" type="ORF">Fuma_01843</name>
</gene>
<keyword evidence="3" id="KW-0678">Repressor</keyword>
<proteinExistence type="inferred from homology"/>
<dbReference type="Pfam" id="PF00072">
    <property type="entry name" value="Response_reg"/>
    <property type="match status" value="1"/>
</dbReference>
<dbReference type="GO" id="GO:0005737">
    <property type="term" value="C:cytoplasm"/>
    <property type="evidence" value="ECO:0007669"/>
    <property type="project" value="UniProtKB-SubCell"/>
</dbReference>
<dbReference type="PROSITE" id="PS50110">
    <property type="entry name" value="RESPONSE_REGULATORY"/>
    <property type="match status" value="1"/>
</dbReference>
<comment type="similarity">
    <text evidence="3">Belongs to the CsrA/RsmA family.</text>
</comment>
<evidence type="ECO:0000256" key="2">
    <source>
        <dbReference type="ARBA" id="ARBA00023012"/>
    </source>
</evidence>
<dbReference type="Gene3D" id="2.60.40.4380">
    <property type="entry name" value="Translational regulator CsrA"/>
    <property type="match status" value="1"/>
</dbReference>
<feature type="domain" description="Response regulatory" evidence="5">
    <location>
        <begin position="128"/>
        <end position="242"/>
    </location>
</feature>
<dbReference type="Proteomes" id="UP000187735">
    <property type="component" value="Chromosome"/>
</dbReference>
<dbReference type="GO" id="GO:0000160">
    <property type="term" value="P:phosphorelay signal transduction system"/>
    <property type="evidence" value="ECO:0007669"/>
    <property type="project" value="UniProtKB-KW"/>
</dbReference>
<dbReference type="Pfam" id="PF02599">
    <property type="entry name" value="CsrA"/>
    <property type="match status" value="1"/>
</dbReference>
<dbReference type="GO" id="GO:0006109">
    <property type="term" value="P:regulation of carbohydrate metabolic process"/>
    <property type="evidence" value="ECO:0007669"/>
    <property type="project" value="InterPro"/>
</dbReference>
<comment type="function">
    <text evidence="3">A translational regulator that binds mRNA to regulate translation initiation and/or mRNA stability. Usually binds in the 5'-UTR at or near the Shine-Dalgarno sequence preventing ribosome-binding, thus repressing translation. Its main target seems to be the major flagellin gene, while its function is anatagonized by FliW.</text>
</comment>
<dbReference type="RefSeq" id="WP_077023887.1">
    <property type="nucleotide sequence ID" value="NZ_CP017641.1"/>
</dbReference>
<keyword evidence="3" id="KW-0694">RNA-binding</keyword>
<keyword evidence="3" id="KW-0963">Cytoplasm</keyword>
<comment type="subcellular location">
    <subcellularLocation>
        <location evidence="3">Cytoplasm</location>
    </subcellularLocation>
</comment>
<keyword evidence="3" id="KW-0810">Translation regulation</keyword>
<reference evidence="6 7" key="1">
    <citation type="journal article" date="2016" name="Front. Microbiol.">
        <title>Fuerstia marisgermanicae gen. nov., sp. nov., an Unusual Member of the Phylum Planctomycetes from the German Wadden Sea.</title>
        <authorList>
            <person name="Kohn T."/>
            <person name="Heuer A."/>
            <person name="Jogler M."/>
            <person name="Vollmers J."/>
            <person name="Boedeker C."/>
            <person name="Bunk B."/>
            <person name="Rast P."/>
            <person name="Borchert D."/>
            <person name="Glockner I."/>
            <person name="Freese H.M."/>
            <person name="Klenk H.P."/>
            <person name="Overmann J."/>
            <person name="Kaster A.K."/>
            <person name="Rohde M."/>
            <person name="Wiegand S."/>
            <person name="Jogler C."/>
        </authorList>
    </citation>
    <scope>NUCLEOTIDE SEQUENCE [LARGE SCALE GENOMIC DNA]</scope>
    <source>
        <strain evidence="6 7">NH11</strain>
    </source>
</reference>
<keyword evidence="1 4" id="KW-0597">Phosphoprotein</keyword>
<dbReference type="KEGG" id="fmr:Fuma_01843"/>
<protein>
    <recommendedName>
        <fullName evidence="3">Translational regulator CsrA</fullName>
    </recommendedName>
</protein>
<evidence type="ECO:0000259" key="5">
    <source>
        <dbReference type="PROSITE" id="PS50110"/>
    </source>
</evidence>
<dbReference type="SUPFAM" id="SSF117130">
    <property type="entry name" value="CsrA-like"/>
    <property type="match status" value="1"/>
</dbReference>
<dbReference type="InterPro" id="IPR050595">
    <property type="entry name" value="Bact_response_regulator"/>
</dbReference>
<evidence type="ECO:0000256" key="3">
    <source>
        <dbReference type="HAMAP-Rule" id="MF_00167"/>
    </source>
</evidence>
<dbReference type="AlphaFoldDB" id="A0A1P8WDU6"/>
<evidence type="ECO:0000313" key="6">
    <source>
        <dbReference type="EMBL" id="APZ92233.1"/>
    </source>
</evidence>
<organism evidence="6 7">
    <name type="scientific">Fuerstiella marisgermanici</name>
    <dbReference type="NCBI Taxonomy" id="1891926"/>
    <lineage>
        <taxon>Bacteria</taxon>
        <taxon>Pseudomonadati</taxon>
        <taxon>Planctomycetota</taxon>
        <taxon>Planctomycetia</taxon>
        <taxon>Planctomycetales</taxon>
        <taxon>Planctomycetaceae</taxon>
        <taxon>Fuerstiella</taxon>
    </lineage>
</organism>
<dbReference type="InterPro" id="IPR011006">
    <property type="entry name" value="CheY-like_superfamily"/>
</dbReference>
<dbReference type="InterPro" id="IPR003751">
    <property type="entry name" value="CsrA"/>
</dbReference>
<dbReference type="HAMAP" id="MF_00167">
    <property type="entry name" value="CsrA"/>
    <property type="match status" value="1"/>
</dbReference>
<dbReference type="PANTHER" id="PTHR44591:SF14">
    <property type="entry name" value="PROTEIN PILG"/>
    <property type="match status" value="1"/>
</dbReference>
<dbReference type="InterPro" id="IPR036107">
    <property type="entry name" value="CsrA_sf"/>
</dbReference>
<dbReference type="SMART" id="SM00448">
    <property type="entry name" value="REC"/>
    <property type="match status" value="1"/>
</dbReference>
<dbReference type="GO" id="GO:0045947">
    <property type="term" value="P:negative regulation of translational initiation"/>
    <property type="evidence" value="ECO:0007669"/>
    <property type="project" value="UniProtKB-UniRule"/>
</dbReference>
<dbReference type="GO" id="GO:0006402">
    <property type="term" value="P:mRNA catabolic process"/>
    <property type="evidence" value="ECO:0007669"/>
    <property type="project" value="InterPro"/>
</dbReference>
<name>A0A1P8WDU6_9PLAN</name>
<keyword evidence="7" id="KW-1185">Reference proteome</keyword>
<dbReference type="GO" id="GO:1902208">
    <property type="term" value="P:regulation of bacterial-type flagellum assembly"/>
    <property type="evidence" value="ECO:0007669"/>
    <property type="project" value="UniProtKB-UniRule"/>
</dbReference>
<sequence length="246" mass="26876">MLVMSRRKDQKIVFPALGITVTLLNVKGNTARVGVDAPSDIVVLREEIAGSAAVPAINSSAANSHKLRNVLNSINLYVMVYQQQVDAMLPEAAAATFMKMVEYLERQTEQGAVNFRVDNDECPGIDGRVMVVEDDPDQRDLLCSLLAMQGLDVDGHSDGQAALKELQAGCKPDIVLLDWSMPAFGGEWLVPKIRREFGSDAPKLFVLSGAETTTRAYRESVDAWISKPLNQDALIARIRSIYPAAC</sequence>
<evidence type="ECO:0000313" key="7">
    <source>
        <dbReference type="Proteomes" id="UP000187735"/>
    </source>
</evidence>
<keyword evidence="3" id="KW-1005">Bacterial flagellum biogenesis</keyword>
<dbReference type="Gene3D" id="3.40.50.2300">
    <property type="match status" value="1"/>
</dbReference>
<evidence type="ECO:0000256" key="4">
    <source>
        <dbReference type="PROSITE-ProRule" id="PRU00169"/>
    </source>
</evidence>
<dbReference type="STRING" id="1891926.Fuma_01843"/>
<feature type="modified residue" description="4-aspartylphosphate" evidence="4">
    <location>
        <position position="178"/>
    </location>
</feature>
<dbReference type="SUPFAM" id="SSF52172">
    <property type="entry name" value="CheY-like"/>
    <property type="match status" value="1"/>
</dbReference>
<comment type="subunit">
    <text evidence="3">Homodimer; the beta-strands of each monomer intercalate to form a hydrophobic core, while the alpha-helices form wings that extend away from the core.</text>
</comment>
<dbReference type="EMBL" id="CP017641">
    <property type="protein sequence ID" value="APZ92233.1"/>
    <property type="molecule type" value="Genomic_DNA"/>
</dbReference>
<accession>A0A1P8WDU6</accession>
<dbReference type="InterPro" id="IPR001789">
    <property type="entry name" value="Sig_transdc_resp-reg_receiver"/>
</dbReference>
<dbReference type="PANTHER" id="PTHR44591">
    <property type="entry name" value="STRESS RESPONSE REGULATOR PROTEIN 1"/>
    <property type="match status" value="1"/>
</dbReference>
<keyword evidence="2" id="KW-0902">Two-component regulatory system</keyword>
<evidence type="ECO:0000256" key="1">
    <source>
        <dbReference type="ARBA" id="ARBA00022553"/>
    </source>
</evidence>